<dbReference type="AlphaFoldDB" id="A0A075ACU6"/>
<dbReference type="Proteomes" id="UP000054324">
    <property type="component" value="Unassembled WGS sequence"/>
</dbReference>
<dbReference type="OrthoDB" id="6222109at2759"/>
<accession>A0A075ACU6</accession>
<evidence type="ECO:0000313" key="1">
    <source>
        <dbReference type="EMBL" id="KER25634.1"/>
    </source>
</evidence>
<protein>
    <submittedName>
        <fullName evidence="1">Uncharacterized protein</fullName>
    </submittedName>
</protein>
<organism evidence="1 2">
    <name type="scientific">Opisthorchis viverrini</name>
    <name type="common">Southeast Asian liver fluke</name>
    <dbReference type="NCBI Taxonomy" id="6198"/>
    <lineage>
        <taxon>Eukaryota</taxon>
        <taxon>Metazoa</taxon>
        <taxon>Spiralia</taxon>
        <taxon>Lophotrochozoa</taxon>
        <taxon>Platyhelminthes</taxon>
        <taxon>Trematoda</taxon>
        <taxon>Digenea</taxon>
        <taxon>Opisthorchiida</taxon>
        <taxon>Opisthorchiata</taxon>
        <taxon>Opisthorchiidae</taxon>
        <taxon>Opisthorchis</taxon>
    </lineage>
</organism>
<keyword evidence="2" id="KW-1185">Reference proteome</keyword>
<reference evidence="1 2" key="1">
    <citation type="submission" date="2013-11" db="EMBL/GenBank/DDBJ databases">
        <title>Opisthorchis viverrini - life in the bile duct.</title>
        <authorList>
            <person name="Young N.D."/>
            <person name="Nagarajan N."/>
            <person name="Lin S.J."/>
            <person name="Korhonen P.K."/>
            <person name="Jex A.R."/>
            <person name="Hall R.S."/>
            <person name="Safavi-Hemami H."/>
            <person name="Kaewkong W."/>
            <person name="Bertrand D."/>
            <person name="Gao S."/>
            <person name="Seet Q."/>
            <person name="Wongkham S."/>
            <person name="Teh B.T."/>
            <person name="Wongkham C."/>
            <person name="Intapan P.M."/>
            <person name="Maleewong W."/>
            <person name="Yang X."/>
            <person name="Hu M."/>
            <person name="Wang Z."/>
            <person name="Hofmann A."/>
            <person name="Sternberg P.W."/>
            <person name="Tan P."/>
            <person name="Wang J."/>
            <person name="Gasser R.B."/>
        </authorList>
    </citation>
    <scope>NUCLEOTIDE SEQUENCE [LARGE SCALE GENOMIC DNA]</scope>
</reference>
<dbReference type="GeneID" id="20321104"/>
<sequence length="146" mass="16640">MACLCGAVSDSASGRAVPNPQATLTDRVPYLFLLPDPLHHERGPSTIHSIVVNYKGLPIRDLKFSKECPEEGHRFDPETGSFMCVIPTAKECFEVCQWVGCNEWFFANMISSRNETRNPYHRCRCVPQLKMCLYNPIPPEYRDFTV</sequence>
<name>A0A075ACU6_OPIVI</name>
<dbReference type="EMBL" id="KL596770">
    <property type="protein sequence ID" value="KER25634.1"/>
    <property type="molecule type" value="Genomic_DNA"/>
</dbReference>
<proteinExistence type="predicted"/>
<dbReference type="RefSeq" id="XP_009170592.1">
    <property type="nucleotide sequence ID" value="XM_009172328.1"/>
</dbReference>
<evidence type="ECO:0000313" key="2">
    <source>
        <dbReference type="Proteomes" id="UP000054324"/>
    </source>
</evidence>
<gene>
    <name evidence="1" type="ORF">T265_06925</name>
</gene>
<dbReference type="KEGG" id="ovi:T265_06925"/>
<dbReference type="CTD" id="20321104"/>